<keyword evidence="6" id="KW-0067">ATP-binding</keyword>
<comment type="subcellular location">
    <subcellularLocation>
        <location evidence="1">Cell membrane</location>
        <topology evidence="1">Peripheral membrane protein</topology>
    </subcellularLocation>
</comment>
<evidence type="ECO:0000256" key="2">
    <source>
        <dbReference type="ARBA" id="ARBA00022448"/>
    </source>
</evidence>
<keyword evidence="3" id="KW-1003">Cell membrane</keyword>
<proteinExistence type="predicted"/>
<keyword evidence="7" id="KW-1185">Reference proteome</keyword>
<accession>A0ABS6EEH3</accession>
<name>A0ABS6EEH3_9CLOT</name>
<evidence type="ECO:0000313" key="7">
    <source>
        <dbReference type="Proteomes" id="UP000726170"/>
    </source>
</evidence>
<evidence type="ECO:0000313" key="6">
    <source>
        <dbReference type="EMBL" id="MBU5483616.1"/>
    </source>
</evidence>
<dbReference type="PANTHER" id="PTHR42788:SF7">
    <property type="entry name" value="NITRATE ABC TRANSPORTER ATP-BINDING PROTEIN"/>
    <property type="match status" value="1"/>
</dbReference>
<dbReference type="InterPro" id="IPR050166">
    <property type="entry name" value="ABC_transporter_ATP-bind"/>
</dbReference>
<dbReference type="Proteomes" id="UP000726170">
    <property type="component" value="Unassembled WGS sequence"/>
</dbReference>
<evidence type="ECO:0000256" key="4">
    <source>
        <dbReference type="ARBA" id="ARBA00023136"/>
    </source>
</evidence>
<evidence type="ECO:0000256" key="1">
    <source>
        <dbReference type="ARBA" id="ARBA00004202"/>
    </source>
</evidence>
<protein>
    <submittedName>
        <fullName evidence="6">ATP-binding cassette domain-containing protein</fullName>
    </submittedName>
</protein>
<dbReference type="GO" id="GO:0005524">
    <property type="term" value="F:ATP binding"/>
    <property type="evidence" value="ECO:0007669"/>
    <property type="project" value="UniProtKB-KW"/>
</dbReference>
<dbReference type="RefSeq" id="WP_216437979.1">
    <property type="nucleotide sequence ID" value="NZ_JAHLQF010000001.1"/>
</dbReference>
<organism evidence="6 7">
    <name type="scientific">Clostridium mobile</name>
    <dbReference type="NCBI Taxonomy" id="2841512"/>
    <lineage>
        <taxon>Bacteria</taxon>
        <taxon>Bacillati</taxon>
        <taxon>Bacillota</taxon>
        <taxon>Clostridia</taxon>
        <taxon>Eubacteriales</taxon>
        <taxon>Clostridiaceae</taxon>
        <taxon>Clostridium</taxon>
    </lineage>
</organism>
<keyword evidence="6" id="KW-0547">Nucleotide-binding</keyword>
<keyword evidence="2" id="KW-0813">Transport</keyword>
<dbReference type="InterPro" id="IPR003439">
    <property type="entry name" value="ABC_transporter-like_ATP-bd"/>
</dbReference>
<dbReference type="InterPro" id="IPR017871">
    <property type="entry name" value="ABC_transporter-like_CS"/>
</dbReference>
<comment type="caution">
    <text evidence="6">The sequence shown here is derived from an EMBL/GenBank/DDBJ whole genome shotgun (WGS) entry which is preliminary data.</text>
</comment>
<dbReference type="Pfam" id="PF00005">
    <property type="entry name" value="ABC_tran"/>
    <property type="match status" value="1"/>
</dbReference>
<dbReference type="PROSITE" id="PS50893">
    <property type="entry name" value="ABC_TRANSPORTER_2"/>
    <property type="match status" value="1"/>
</dbReference>
<gene>
    <name evidence="6" type="ORF">KQI86_04690</name>
</gene>
<dbReference type="PROSITE" id="PS00211">
    <property type="entry name" value="ABC_TRANSPORTER_1"/>
    <property type="match status" value="1"/>
</dbReference>
<sequence length="264" mass="29451">MLQINNLYKIFNNNTVNEKIIFDNFNLNVEKEEFITIIGSNGAGKSTLLNIISGVIALDDGTIILENRDISTMSEHKRSKVIGRVFQNPSSGVAPNMTILENMSMAQNKGNKFNLTSGLSKKNITLFQEMLCKLDLALEDKMNIKVGLLSGGQRQALSLLMAVMSKPKILLLDEHTAALDPKTSERINEITAEIIKENKIATLMVTHNLNHAISMGNRLIMMHQGNIVLDICKEKKKELTVNKLLSHFDNLQTKESLSDRVLFG</sequence>
<evidence type="ECO:0000256" key="3">
    <source>
        <dbReference type="ARBA" id="ARBA00022475"/>
    </source>
</evidence>
<keyword evidence="4" id="KW-0472">Membrane</keyword>
<reference evidence="6 7" key="1">
    <citation type="submission" date="2021-06" db="EMBL/GenBank/DDBJ databases">
        <authorList>
            <person name="Sun Q."/>
            <person name="Li D."/>
        </authorList>
    </citation>
    <scope>NUCLEOTIDE SEQUENCE [LARGE SCALE GENOMIC DNA]</scope>
    <source>
        <strain evidence="6 7">MSJ-11</strain>
    </source>
</reference>
<evidence type="ECO:0000259" key="5">
    <source>
        <dbReference type="PROSITE" id="PS50893"/>
    </source>
</evidence>
<dbReference type="SMART" id="SM00382">
    <property type="entry name" value="AAA"/>
    <property type="match status" value="1"/>
</dbReference>
<feature type="domain" description="ABC transporter" evidence="5">
    <location>
        <begin position="2"/>
        <end position="249"/>
    </location>
</feature>
<dbReference type="EMBL" id="JAHLQF010000001">
    <property type="protein sequence ID" value="MBU5483616.1"/>
    <property type="molecule type" value="Genomic_DNA"/>
</dbReference>
<dbReference type="PANTHER" id="PTHR42788">
    <property type="entry name" value="TAURINE IMPORT ATP-BINDING PROTEIN-RELATED"/>
    <property type="match status" value="1"/>
</dbReference>
<dbReference type="InterPro" id="IPR003593">
    <property type="entry name" value="AAA+_ATPase"/>
</dbReference>